<dbReference type="GO" id="GO:0006508">
    <property type="term" value="P:proteolysis"/>
    <property type="evidence" value="ECO:0007669"/>
    <property type="project" value="UniProtKB-KW"/>
</dbReference>
<gene>
    <name evidence="7" type="ORF">SAMN04489732_102365</name>
</gene>
<dbReference type="AlphaFoldDB" id="A0A1H8T189"/>
<dbReference type="GO" id="GO:0005886">
    <property type="term" value="C:plasma membrane"/>
    <property type="evidence" value="ECO:0007669"/>
    <property type="project" value="TreeGrafter"/>
</dbReference>
<keyword evidence="8" id="KW-1185">Reference proteome</keyword>
<dbReference type="Gene3D" id="2.40.50.140">
    <property type="entry name" value="Nucleic acid-binding proteins"/>
    <property type="match status" value="1"/>
</dbReference>
<dbReference type="EMBL" id="FOEF01000002">
    <property type="protein sequence ID" value="SEO84348.1"/>
    <property type="molecule type" value="Genomic_DNA"/>
</dbReference>
<comment type="subcellular location">
    <subcellularLocation>
        <location evidence="1">Membrane</location>
        <topology evidence="1">Multi-pass membrane protein</topology>
    </subcellularLocation>
</comment>
<feature type="transmembrane region" description="Helical" evidence="5">
    <location>
        <begin position="45"/>
        <end position="64"/>
    </location>
</feature>
<sequence length="144" mass="14527">MAAALIWLIIGIVLMIAEVLSGDFVLIMLGVAALLGAGSEALTGNLFIDVAVFAVSSVGLIVLARPALKRRFLAGSHIATGIDALVGVRAVVVSTVDYDAGQVKIGGEVWSARAVHEAQAPIAPGTSVTVVEISGATAVVDLPA</sequence>
<accession>A0A1H8T189</accession>
<dbReference type="SUPFAM" id="SSF141322">
    <property type="entry name" value="NfeD domain-like"/>
    <property type="match status" value="1"/>
</dbReference>
<evidence type="ECO:0000313" key="7">
    <source>
        <dbReference type="EMBL" id="SEO84348.1"/>
    </source>
</evidence>
<dbReference type="InterPro" id="IPR012340">
    <property type="entry name" value="NA-bd_OB-fold"/>
</dbReference>
<organism evidence="7 8">
    <name type="scientific">Amycolatopsis saalfeldensis</name>
    <dbReference type="NCBI Taxonomy" id="394193"/>
    <lineage>
        <taxon>Bacteria</taxon>
        <taxon>Bacillati</taxon>
        <taxon>Actinomycetota</taxon>
        <taxon>Actinomycetes</taxon>
        <taxon>Pseudonocardiales</taxon>
        <taxon>Pseudonocardiaceae</taxon>
        <taxon>Amycolatopsis</taxon>
    </lineage>
</organism>
<evidence type="ECO:0000313" key="8">
    <source>
        <dbReference type="Proteomes" id="UP000198582"/>
    </source>
</evidence>
<evidence type="ECO:0000259" key="6">
    <source>
        <dbReference type="Pfam" id="PF01957"/>
    </source>
</evidence>
<evidence type="ECO:0000256" key="2">
    <source>
        <dbReference type="ARBA" id="ARBA00022692"/>
    </source>
</evidence>
<dbReference type="PANTHER" id="PTHR33507">
    <property type="entry name" value="INNER MEMBRANE PROTEIN YBBJ"/>
    <property type="match status" value="1"/>
</dbReference>
<dbReference type="InterPro" id="IPR052165">
    <property type="entry name" value="Membrane_assoc_protease"/>
</dbReference>
<dbReference type="PANTHER" id="PTHR33507:SF3">
    <property type="entry name" value="INNER MEMBRANE PROTEIN YBBJ"/>
    <property type="match status" value="1"/>
</dbReference>
<evidence type="ECO:0000256" key="5">
    <source>
        <dbReference type="SAM" id="Phobius"/>
    </source>
</evidence>
<dbReference type="GO" id="GO:0008233">
    <property type="term" value="F:peptidase activity"/>
    <property type="evidence" value="ECO:0007669"/>
    <property type="project" value="UniProtKB-KW"/>
</dbReference>
<protein>
    <submittedName>
        <fullName evidence="7">Membrane protein implicated in regulation of membrane protease activity</fullName>
    </submittedName>
</protein>
<dbReference type="InterPro" id="IPR002810">
    <property type="entry name" value="NfeD-like_C"/>
</dbReference>
<reference evidence="8" key="1">
    <citation type="submission" date="2016-10" db="EMBL/GenBank/DDBJ databases">
        <authorList>
            <person name="Varghese N."/>
            <person name="Submissions S."/>
        </authorList>
    </citation>
    <scope>NUCLEOTIDE SEQUENCE [LARGE SCALE GENOMIC DNA]</scope>
    <source>
        <strain evidence="8">DSM 44993</strain>
    </source>
</reference>
<feature type="domain" description="NfeD-like C-terminal" evidence="6">
    <location>
        <begin position="83"/>
        <end position="140"/>
    </location>
</feature>
<keyword evidence="7" id="KW-0378">Hydrolase</keyword>
<evidence type="ECO:0000256" key="4">
    <source>
        <dbReference type="ARBA" id="ARBA00023136"/>
    </source>
</evidence>
<evidence type="ECO:0000256" key="3">
    <source>
        <dbReference type="ARBA" id="ARBA00022989"/>
    </source>
</evidence>
<dbReference type="Proteomes" id="UP000198582">
    <property type="component" value="Unassembled WGS sequence"/>
</dbReference>
<dbReference type="Pfam" id="PF01957">
    <property type="entry name" value="NfeD"/>
    <property type="match status" value="1"/>
</dbReference>
<keyword evidence="2 5" id="KW-0812">Transmembrane</keyword>
<dbReference type="RefSeq" id="WP_091613821.1">
    <property type="nucleotide sequence ID" value="NZ_FOEF01000002.1"/>
</dbReference>
<dbReference type="OrthoDB" id="9792945at2"/>
<keyword evidence="3 5" id="KW-1133">Transmembrane helix</keyword>
<keyword evidence="7" id="KW-0645">Protease</keyword>
<dbReference type="STRING" id="394193.SAMN04489732_102365"/>
<keyword evidence="4 5" id="KW-0472">Membrane</keyword>
<proteinExistence type="predicted"/>
<name>A0A1H8T189_9PSEU</name>
<evidence type="ECO:0000256" key="1">
    <source>
        <dbReference type="ARBA" id="ARBA00004141"/>
    </source>
</evidence>